<accession>A0A0P6XR68</accession>
<gene>
    <name evidence="4" type="ORF">ADN00_16165</name>
</gene>
<dbReference type="Pfam" id="PF00076">
    <property type="entry name" value="RRM_1"/>
    <property type="match status" value="1"/>
</dbReference>
<dbReference type="EMBL" id="LGCL01000040">
    <property type="protein sequence ID" value="KPL72112.1"/>
    <property type="molecule type" value="Genomic_DNA"/>
</dbReference>
<feature type="compositionally biased region" description="Gly residues" evidence="2">
    <location>
        <begin position="81"/>
        <end position="101"/>
    </location>
</feature>
<dbReference type="PROSITE" id="PS50102">
    <property type="entry name" value="RRM"/>
    <property type="match status" value="1"/>
</dbReference>
<dbReference type="SMART" id="SM00360">
    <property type="entry name" value="RRM"/>
    <property type="match status" value="1"/>
</dbReference>
<reference evidence="4 5" key="1">
    <citation type="submission" date="2015-07" db="EMBL/GenBank/DDBJ databases">
        <title>Genome sequence of Ornatilinea apprima DSM 23815.</title>
        <authorList>
            <person name="Hemp J."/>
            <person name="Ward L.M."/>
            <person name="Pace L.A."/>
            <person name="Fischer W.W."/>
        </authorList>
    </citation>
    <scope>NUCLEOTIDE SEQUENCE [LARGE SCALE GENOMIC DNA]</scope>
    <source>
        <strain evidence="4 5">P3M-1</strain>
    </source>
</reference>
<keyword evidence="5" id="KW-1185">Reference proteome</keyword>
<dbReference type="Gene3D" id="3.30.70.330">
    <property type="match status" value="1"/>
</dbReference>
<evidence type="ECO:0000313" key="5">
    <source>
        <dbReference type="Proteomes" id="UP000050417"/>
    </source>
</evidence>
<evidence type="ECO:0000313" key="4">
    <source>
        <dbReference type="EMBL" id="KPL72112.1"/>
    </source>
</evidence>
<dbReference type="STRING" id="1134406.ADN00_16165"/>
<evidence type="ECO:0000259" key="3">
    <source>
        <dbReference type="PROSITE" id="PS50102"/>
    </source>
</evidence>
<dbReference type="InterPro" id="IPR052462">
    <property type="entry name" value="SLIRP/GR-RBP-like"/>
</dbReference>
<name>A0A0P6XR68_9CHLR</name>
<organism evidence="4 5">
    <name type="scientific">Ornatilinea apprima</name>
    <dbReference type="NCBI Taxonomy" id="1134406"/>
    <lineage>
        <taxon>Bacteria</taxon>
        <taxon>Bacillati</taxon>
        <taxon>Chloroflexota</taxon>
        <taxon>Anaerolineae</taxon>
        <taxon>Anaerolineales</taxon>
        <taxon>Anaerolineaceae</taxon>
        <taxon>Ornatilinea</taxon>
    </lineage>
</organism>
<dbReference type="GO" id="GO:0003723">
    <property type="term" value="F:RNA binding"/>
    <property type="evidence" value="ECO:0007669"/>
    <property type="project" value="UniProtKB-KW"/>
</dbReference>
<sequence length="101" mass="10880">MSYSTTEEQLRSMFEEAGTVVSVDVIKDRETGRPKGFAFVAMGSQEDANKAISMFNGKDVGGRQLTVNPARPREERPAGGRSFGSGNRGGGNRGGYGNNRY</sequence>
<dbReference type="InterPro" id="IPR035979">
    <property type="entry name" value="RBD_domain_sf"/>
</dbReference>
<proteinExistence type="predicted"/>
<feature type="region of interest" description="Disordered" evidence="2">
    <location>
        <begin position="59"/>
        <end position="101"/>
    </location>
</feature>
<dbReference type="Proteomes" id="UP000050417">
    <property type="component" value="Unassembled WGS sequence"/>
</dbReference>
<dbReference type="InterPro" id="IPR000504">
    <property type="entry name" value="RRM_dom"/>
</dbReference>
<dbReference type="SUPFAM" id="SSF54928">
    <property type="entry name" value="RNA-binding domain, RBD"/>
    <property type="match status" value="1"/>
</dbReference>
<dbReference type="AlphaFoldDB" id="A0A0P6XR68"/>
<comment type="caution">
    <text evidence="4">The sequence shown here is derived from an EMBL/GenBank/DDBJ whole genome shotgun (WGS) entry which is preliminary data.</text>
</comment>
<evidence type="ECO:0000256" key="1">
    <source>
        <dbReference type="ARBA" id="ARBA00022884"/>
    </source>
</evidence>
<dbReference type="PANTHER" id="PTHR48027">
    <property type="entry name" value="HETEROGENEOUS NUCLEAR RIBONUCLEOPROTEIN 87F-RELATED"/>
    <property type="match status" value="1"/>
</dbReference>
<dbReference type="InterPro" id="IPR012677">
    <property type="entry name" value="Nucleotide-bd_a/b_plait_sf"/>
</dbReference>
<feature type="domain" description="RRM" evidence="3">
    <location>
        <begin position="1"/>
        <end position="72"/>
    </location>
</feature>
<keyword evidence="1" id="KW-0694">RNA-binding</keyword>
<dbReference type="OrthoDB" id="9798855at2"/>
<protein>
    <recommendedName>
        <fullName evidence="3">RRM domain-containing protein</fullName>
    </recommendedName>
</protein>
<evidence type="ECO:0000256" key="2">
    <source>
        <dbReference type="SAM" id="MobiDB-lite"/>
    </source>
</evidence>